<proteinExistence type="predicted"/>
<evidence type="ECO:0000313" key="2">
    <source>
        <dbReference type="EMBL" id="KIC57309.1"/>
    </source>
</evidence>
<evidence type="ECO:0008006" key="4">
    <source>
        <dbReference type="Google" id="ProtNLM"/>
    </source>
</evidence>
<feature type="compositionally biased region" description="Basic and acidic residues" evidence="1">
    <location>
        <begin position="124"/>
        <end position="147"/>
    </location>
</feature>
<feature type="region of interest" description="Disordered" evidence="1">
    <location>
        <begin position="1"/>
        <end position="20"/>
    </location>
</feature>
<sequence length="306" mass="33695">MTGQAARPDHERPAPTNTHPTYAGIFVDGARPAVAAVTSLPRAYRLTAAEQLVLLAMACDSFDGQTTRPGYDRLAAWTGLRRATVVDVLKRLSLPTTSPDGTERPALLARVETRGGGPATRWRLMLEHEPTRQAYRSEPEEPERSADRLPPVDNADQQEREPVRRPARSADRTLALTQGNTPLPPTATQHEHHDRAREALERIAGERWLPLDADELLRHAYRLGSGDPWAGYRVIREESERTLDGMNDPAAALRARLAKATVQPAGHRPPPPAEHEHGWTATVPSTCWRPLPNGQPCLAVREAVAS</sequence>
<evidence type="ECO:0000256" key="1">
    <source>
        <dbReference type="SAM" id="MobiDB-lite"/>
    </source>
</evidence>
<feature type="compositionally biased region" description="Basic and acidic residues" evidence="1">
    <location>
        <begin position="157"/>
        <end position="171"/>
    </location>
</feature>
<protein>
    <recommendedName>
        <fullName evidence="4">Helix-turn-helix domain-containing protein</fullName>
    </recommendedName>
</protein>
<name>A0A0B4C8D3_9MICO</name>
<evidence type="ECO:0000313" key="3">
    <source>
        <dbReference type="Proteomes" id="UP000031202"/>
    </source>
</evidence>
<dbReference type="EMBL" id="JWSZ01000012">
    <property type="protein sequence ID" value="KIC57309.1"/>
    <property type="molecule type" value="Genomic_DNA"/>
</dbReference>
<accession>A0A0B4C8D3</accession>
<gene>
    <name evidence="2" type="ORF">RM52_09780</name>
</gene>
<dbReference type="RefSeq" id="WP_039415969.1">
    <property type="nucleotide sequence ID" value="NZ_JWSZ01000012.1"/>
</dbReference>
<reference evidence="2 3" key="1">
    <citation type="submission" date="2014-12" db="EMBL/GenBank/DDBJ databases">
        <title>Genome sequencing of Microbacterium hominis TPW29.</title>
        <authorList>
            <person name="Tan P.W."/>
            <person name="Chan K.-G."/>
        </authorList>
    </citation>
    <scope>NUCLEOTIDE SEQUENCE [LARGE SCALE GENOMIC DNA]</scope>
    <source>
        <strain evidence="2 3">TPW29</strain>
    </source>
</reference>
<feature type="region of interest" description="Disordered" evidence="1">
    <location>
        <begin position="95"/>
        <end position="114"/>
    </location>
</feature>
<feature type="region of interest" description="Disordered" evidence="1">
    <location>
        <begin position="119"/>
        <end position="192"/>
    </location>
</feature>
<comment type="caution">
    <text evidence="2">The sequence shown here is derived from an EMBL/GenBank/DDBJ whole genome shotgun (WGS) entry which is preliminary data.</text>
</comment>
<organism evidence="2 3">
    <name type="scientific">Microbacterium hominis</name>
    <dbReference type="NCBI Taxonomy" id="162426"/>
    <lineage>
        <taxon>Bacteria</taxon>
        <taxon>Bacillati</taxon>
        <taxon>Actinomycetota</taxon>
        <taxon>Actinomycetes</taxon>
        <taxon>Micrococcales</taxon>
        <taxon>Microbacteriaceae</taxon>
        <taxon>Microbacterium</taxon>
    </lineage>
</organism>
<dbReference type="AlphaFoldDB" id="A0A0B4C8D3"/>
<dbReference type="Proteomes" id="UP000031202">
    <property type="component" value="Unassembled WGS sequence"/>
</dbReference>